<proteinExistence type="predicted"/>
<gene>
    <name evidence="2" type="ORF">PQR63_13190</name>
</gene>
<sequence>MNWLDATTAALAIIAVPLALRFPLRGKEQDDVPSCECTVKETKEATASANQFRTIPQEEEPSQERQPDPLPPSRFGSR</sequence>
<feature type="compositionally biased region" description="Polar residues" evidence="1">
    <location>
        <begin position="45"/>
        <end position="54"/>
    </location>
</feature>
<name>A0ABW8ZB39_9BURK</name>
<keyword evidence="3" id="KW-1185">Reference proteome</keyword>
<evidence type="ECO:0000256" key="1">
    <source>
        <dbReference type="SAM" id="MobiDB-lite"/>
    </source>
</evidence>
<evidence type="ECO:0000313" key="3">
    <source>
        <dbReference type="Proteomes" id="UP001629214"/>
    </source>
</evidence>
<dbReference type="Proteomes" id="UP001629214">
    <property type="component" value="Unassembled WGS sequence"/>
</dbReference>
<reference evidence="2 3" key="1">
    <citation type="journal article" date="2024" name="Chem. Sci.">
        <title>Discovery of megapolipeptins by genome mining of a Burkholderiales bacteria collection.</title>
        <authorList>
            <person name="Paulo B.S."/>
            <person name="Recchia M.J.J."/>
            <person name="Lee S."/>
            <person name="Fergusson C.H."/>
            <person name="Romanowski S.B."/>
            <person name="Hernandez A."/>
            <person name="Krull N."/>
            <person name="Liu D.Y."/>
            <person name="Cavanagh H."/>
            <person name="Bos A."/>
            <person name="Gray C.A."/>
            <person name="Murphy B.T."/>
            <person name="Linington R.G."/>
            <person name="Eustaquio A.S."/>
        </authorList>
    </citation>
    <scope>NUCLEOTIDE SEQUENCE [LARGE SCALE GENOMIC DNA]</scope>
    <source>
        <strain evidence="2 3">RL21-008-BIB-B</strain>
    </source>
</reference>
<accession>A0ABW8ZB39</accession>
<dbReference type="EMBL" id="JAQQFR010000008">
    <property type="protein sequence ID" value="MFL9879346.1"/>
    <property type="molecule type" value="Genomic_DNA"/>
</dbReference>
<evidence type="ECO:0000313" key="2">
    <source>
        <dbReference type="EMBL" id="MFL9879346.1"/>
    </source>
</evidence>
<dbReference type="RefSeq" id="WP_408168357.1">
    <property type="nucleotide sequence ID" value="NZ_JAQQFR010000008.1"/>
</dbReference>
<evidence type="ECO:0008006" key="4">
    <source>
        <dbReference type="Google" id="ProtNLM"/>
    </source>
</evidence>
<organism evidence="2 3">
    <name type="scientific">Herbaspirillum rhizosphaerae</name>
    <dbReference type="NCBI Taxonomy" id="346179"/>
    <lineage>
        <taxon>Bacteria</taxon>
        <taxon>Pseudomonadati</taxon>
        <taxon>Pseudomonadota</taxon>
        <taxon>Betaproteobacteria</taxon>
        <taxon>Burkholderiales</taxon>
        <taxon>Oxalobacteraceae</taxon>
        <taxon>Herbaspirillum</taxon>
    </lineage>
</organism>
<feature type="region of interest" description="Disordered" evidence="1">
    <location>
        <begin position="43"/>
        <end position="78"/>
    </location>
</feature>
<comment type="caution">
    <text evidence="2">The sequence shown here is derived from an EMBL/GenBank/DDBJ whole genome shotgun (WGS) entry which is preliminary data.</text>
</comment>
<protein>
    <recommendedName>
        <fullName evidence="4">Secreted protein</fullName>
    </recommendedName>
</protein>